<evidence type="ECO:0000313" key="3">
    <source>
        <dbReference type="Proteomes" id="UP001049176"/>
    </source>
</evidence>
<keyword evidence="3" id="KW-1185">Reference proteome</keyword>
<name>A0A9P7S014_9AGAR</name>
<sequence length="55" mass="5743">MNLGSPGGAPGRLQAALDNAQSHTGNSSKPWLESFLGDNPYFQAGFGLMVCSSEE</sequence>
<accession>A0A9P7S014</accession>
<dbReference type="GeneID" id="66078051"/>
<dbReference type="EMBL" id="CM032185">
    <property type="protein sequence ID" value="KAG7092633.1"/>
    <property type="molecule type" value="Genomic_DNA"/>
</dbReference>
<feature type="region of interest" description="Disordered" evidence="1">
    <location>
        <begin position="1"/>
        <end position="29"/>
    </location>
</feature>
<evidence type="ECO:0000256" key="1">
    <source>
        <dbReference type="SAM" id="MobiDB-lite"/>
    </source>
</evidence>
<feature type="compositionally biased region" description="Polar residues" evidence="1">
    <location>
        <begin position="19"/>
        <end position="29"/>
    </location>
</feature>
<organism evidence="2 3">
    <name type="scientific">Marasmius oreades</name>
    <name type="common">fairy-ring Marasmius</name>
    <dbReference type="NCBI Taxonomy" id="181124"/>
    <lineage>
        <taxon>Eukaryota</taxon>
        <taxon>Fungi</taxon>
        <taxon>Dikarya</taxon>
        <taxon>Basidiomycota</taxon>
        <taxon>Agaricomycotina</taxon>
        <taxon>Agaricomycetes</taxon>
        <taxon>Agaricomycetidae</taxon>
        <taxon>Agaricales</taxon>
        <taxon>Marasmiineae</taxon>
        <taxon>Marasmiaceae</taxon>
        <taxon>Marasmius</taxon>
    </lineage>
</organism>
<evidence type="ECO:0000313" key="2">
    <source>
        <dbReference type="EMBL" id="KAG7092633.1"/>
    </source>
</evidence>
<proteinExistence type="predicted"/>
<dbReference type="RefSeq" id="XP_043009103.1">
    <property type="nucleotide sequence ID" value="XM_043153818.1"/>
</dbReference>
<dbReference type="Proteomes" id="UP001049176">
    <property type="component" value="Chromosome 5"/>
</dbReference>
<dbReference type="KEGG" id="more:E1B28_008975"/>
<reference evidence="2" key="1">
    <citation type="journal article" date="2021" name="Genome Biol. Evol.">
        <title>The assembled and annotated genome of the fairy-ring fungus Marasmius oreades.</title>
        <authorList>
            <person name="Hiltunen M."/>
            <person name="Ament-Velasquez S.L."/>
            <person name="Johannesson H."/>
        </authorList>
    </citation>
    <scope>NUCLEOTIDE SEQUENCE</scope>
    <source>
        <strain evidence="2">03SP1</strain>
    </source>
</reference>
<protein>
    <submittedName>
        <fullName evidence="2">Uncharacterized protein</fullName>
    </submittedName>
</protein>
<gene>
    <name evidence="2" type="ORF">E1B28_008975</name>
</gene>
<dbReference type="AlphaFoldDB" id="A0A9P7S014"/>
<comment type="caution">
    <text evidence="2">The sequence shown here is derived from an EMBL/GenBank/DDBJ whole genome shotgun (WGS) entry which is preliminary data.</text>
</comment>
<feature type="compositionally biased region" description="Gly residues" evidence="1">
    <location>
        <begin position="1"/>
        <end position="10"/>
    </location>
</feature>